<evidence type="ECO:0000256" key="8">
    <source>
        <dbReference type="ARBA" id="ARBA00023163"/>
    </source>
</evidence>
<geneLocation type="mitochondrion" evidence="12"/>
<accession>A0A3P3YLV8</accession>
<keyword evidence="6" id="KW-0805">Transcription regulation</keyword>
<protein>
    <recommendedName>
        <fullName evidence="11">C2H2-type domain-containing protein</fullName>
    </recommendedName>
</protein>
<evidence type="ECO:0000256" key="6">
    <source>
        <dbReference type="ARBA" id="ARBA00023015"/>
    </source>
</evidence>
<keyword evidence="4 10" id="KW-0863">Zinc-finger</keyword>
<dbReference type="Gene3D" id="3.30.160.60">
    <property type="entry name" value="Classic Zinc Finger"/>
    <property type="match status" value="3"/>
</dbReference>
<feature type="domain" description="C2H2-type" evidence="11">
    <location>
        <begin position="46"/>
        <end position="74"/>
    </location>
</feature>
<evidence type="ECO:0000256" key="9">
    <source>
        <dbReference type="ARBA" id="ARBA00023242"/>
    </source>
</evidence>
<dbReference type="AlphaFoldDB" id="A0A3P3YLV8"/>
<dbReference type="GO" id="GO:0006357">
    <property type="term" value="P:regulation of transcription by RNA polymerase II"/>
    <property type="evidence" value="ECO:0007669"/>
    <property type="project" value="UniProtKB-ARBA"/>
</dbReference>
<dbReference type="InterPro" id="IPR013087">
    <property type="entry name" value="Znf_C2H2_type"/>
</dbReference>
<feature type="domain" description="C2H2-type" evidence="11">
    <location>
        <begin position="18"/>
        <end position="45"/>
    </location>
</feature>
<dbReference type="Proteomes" id="UP000290189">
    <property type="component" value="Unassembled WGS sequence"/>
</dbReference>
<evidence type="ECO:0000256" key="3">
    <source>
        <dbReference type="ARBA" id="ARBA00022737"/>
    </source>
</evidence>
<dbReference type="GO" id="GO:0008270">
    <property type="term" value="F:zinc ion binding"/>
    <property type="evidence" value="ECO:0007669"/>
    <property type="project" value="UniProtKB-KW"/>
</dbReference>
<keyword evidence="8" id="KW-0804">Transcription</keyword>
<comment type="subcellular location">
    <subcellularLocation>
        <location evidence="1">Nucleus</location>
    </subcellularLocation>
</comment>
<dbReference type="PANTHER" id="PTHR16515:SF49">
    <property type="entry name" value="GASTRULA ZINC FINGER PROTEIN XLCGF49.1-LIKE-RELATED"/>
    <property type="match status" value="1"/>
</dbReference>
<dbReference type="InterPro" id="IPR036236">
    <property type="entry name" value="Znf_C2H2_sf"/>
</dbReference>
<evidence type="ECO:0000259" key="11">
    <source>
        <dbReference type="PROSITE" id="PS50157"/>
    </source>
</evidence>
<dbReference type="FunFam" id="3.30.160.60:FF:000446">
    <property type="entry name" value="Zinc finger protein"/>
    <property type="match status" value="1"/>
</dbReference>
<keyword evidence="7" id="KW-0238">DNA-binding</keyword>
<evidence type="ECO:0000256" key="10">
    <source>
        <dbReference type="PROSITE-ProRule" id="PRU00042"/>
    </source>
</evidence>
<evidence type="ECO:0000256" key="7">
    <source>
        <dbReference type="ARBA" id="ARBA00023125"/>
    </source>
</evidence>
<evidence type="ECO:0000256" key="4">
    <source>
        <dbReference type="ARBA" id="ARBA00022771"/>
    </source>
</evidence>
<dbReference type="InterPro" id="IPR050331">
    <property type="entry name" value="Zinc_finger"/>
</dbReference>
<dbReference type="FunFam" id="3.30.160.60:FF:001289">
    <property type="entry name" value="Zinc finger protein 574"/>
    <property type="match status" value="1"/>
</dbReference>
<dbReference type="PROSITE" id="PS00028">
    <property type="entry name" value="ZINC_FINGER_C2H2_1"/>
    <property type="match status" value="3"/>
</dbReference>
<dbReference type="PROSITE" id="PS50157">
    <property type="entry name" value="ZINC_FINGER_C2H2_2"/>
    <property type="match status" value="3"/>
</dbReference>
<organism evidence="12 13">
    <name type="scientific">Plasmodiophora brassicae</name>
    <name type="common">Clubroot disease agent</name>
    <dbReference type="NCBI Taxonomy" id="37360"/>
    <lineage>
        <taxon>Eukaryota</taxon>
        <taxon>Sar</taxon>
        <taxon>Rhizaria</taxon>
        <taxon>Endomyxa</taxon>
        <taxon>Phytomyxea</taxon>
        <taxon>Plasmodiophorida</taxon>
        <taxon>Plasmodiophoridae</taxon>
        <taxon>Plasmodiophora</taxon>
    </lineage>
</organism>
<dbReference type="Pfam" id="PF00096">
    <property type="entry name" value="zf-C2H2"/>
    <property type="match status" value="3"/>
</dbReference>
<reference evidence="12 13" key="1">
    <citation type="submission" date="2018-03" db="EMBL/GenBank/DDBJ databases">
        <authorList>
            <person name="Fogelqvist J."/>
        </authorList>
    </citation>
    <scope>NUCLEOTIDE SEQUENCE [LARGE SCALE GENOMIC DNA]</scope>
</reference>
<dbReference type="EMBL" id="OVEO01000015">
    <property type="protein sequence ID" value="SPR00780.1"/>
    <property type="molecule type" value="Genomic_DNA"/>
</dbReference>
<evidence type="ECO:0000256" key="1">
    <source>
        <dbReference type="ARBA" id="ARBA00004123"/>
    </source>
</evidence>
<keyword evidence="5" id="KW-0862">Zinc</keyword>
<name>A0A3P3YLV8_PLABS</name>
<keyword evidence="2" id="KW-0479">Metal-binding</keyword>
<evidence type="ECO:0000313" key="13">
    <source>
        <dbReference type="Proteomes" id="UP000290189"/>
    </source>
</evidence>
<dbReference type="GO" id="GO:0005634">
    <property type="term" value="C:nucleus"/>
    <property type="evidence" value="ECO:0007669"/>
    <property type="project" value="UniProtKB-SubCell"/>
</dbReference>
<feature type="domain" description="C2H2-type" evidence="11">
    <location>
        <begin position="75"/>
        <end position="102"/>
    </location>
</feature>
<sequence length="198" mass="22034">MMPGMNSGSSASAGGHLYRCVVCTKEFEAASKLTIHMRSHTQEKPFACDLCQRRFSVESNLKRHRKTVHSPEKLFHCSICGKAFNQKCNVKRHELVHRDTDPAITAAAVALIAPARQSKPESPVPQPRRGNAFLHPHVVVPRARRPVPAKLLITPWAPSPLLYPSVPMEYAQRHWAITGQALLNESALRNPCRSPCAH</sequence>
<gene>
    <name evidence="12" type="ORF">PLBR_LOCUS7995</name>
</gene>
<evidence type="ECO:0000256" key="2">
    <source>
        <dbReference type="ARBA" id="ARBA00022723"/>
    </source>
</evidence>
<evidence type="ECO:0000256" key="5">
    <source>
        <dbReference type="ARBA" id="ARBA00022833"/>
    </source>
</evidence>
<evidence type="ECO:0000313" key="12">
    <source>
        <dbReference type="EMBL" id="SPR00780.1"/>
    </source>
</evidence>
<dbReference type="GO" id="GO:0003677">
    <property type="term" value="F:DNA binding"/>
    <property type="evidence" value="ECO:0007669"/>
    <property type="project" value="UniProtKB-KW"/>
</dbReference>
<dbReference type="SUPFAM" id="SSF57667">
    <property type="entry name" value="beta-beta-alpha zinc fingers"/>
    <property type="match status" value="1"/>
</dbReference>
<keyword evidence="9" id="KW-0539">Nucleus</keyword>
<dbReference type="SMART" id="SM00355">
    <property type="entry name" value="ZnF_C2H2"/>
    <property type="match status" value="3"/>
</dbReference>
<dbReference type="FunFam" id="3.30.160.60:FF:000646">
    <property type="entry name" value="Myeloid zinc finger 1"/>
    <property type="match status" value="1"/>
</dbReference>
<keyword evidence="3" id="KW-0677">Repeat</keyword>
<dbReference type="PANTHER" id="PTHR16515">
    <property type="entry name" value="PR DOMAIN ZINC FINGER PROTEIN"/>
    <property type="match status" value="1"/>
</dbReference>
<proteinExistence type="predicted"/>
<keyword evidence="12" id="KW-0496">Mitochondrion</keyword>